<evidence type="ECO:0000313" key="3">
    <source>
        <dbReference type="Proteomes" id="UP000198597"/>
    </source>
</evidence>
<dbReference type="OrthoDB" id="1932474at2"/>
<proteinExistence type="predicted"/>
<gene>
    <name evidence="1" type="ORF">H7E68_03260</name>
    <name evidence="2" type="ORF">SAMN04488529_101395</name>
</gene>
<dbReference type="RefSeq" id="WP_089965250.1">
    <property type="nucleotide sequence ID" value="NZ_FNJM01000001.1"/>
</dbReference>
<reference evidence="2 3" key="1">
    <citation type="submission" date="2016-10" db="EMBL/GenBank/DDBJ databases">
        <authorList>
            <person name="de Groot N.N."/>
        </authorList>
    </citation>
    <scope>NUCLEOTIDE SEQUENCE [LARGE SCALE GENOMIC DNA]</scope>
    <source>
        <strain evidence="2 3">DSM 12272</strain>
    </source>
</reference>
<evidence type="ECO:0000313" key="1">
    <source>
        <dbReference type="EMBL" id="MBB6713755.1"/>
    </source>
</evidence>
<evidence type="ECO:0000313" key="4">
    <source>
        <dbReference type="Proteomes" id="UP000585258"/>
    </source>
</evidence>
<accession>A0A1H0MBU5</accession>
<keyword evidence="3" id="KW-1185">Reference proteome</keyword>
<dbReference type="EMBL" id="FNJM01000001">
    <property type="protein sequence ID" value="SDO77696.1"/>
    <property type="molecule type" value="Genomic_DNA"/>
</dbReference>
<dbReference type="Proteomes" id="UP000585258">
    <property type="component" value="Unassembled WGS sequence"/>
</dbReference>
<organism evidence="2 3">
    <name type="scientific">Clostridium gasigenes</name>
    <dbReference type="NCBI Taxonomy" id="94869"/>
    <lineage>
        <taxon>Bacteria</taxon>
        <taxon>Bacillati</taxon>
        <taxon>Bacillota</taxon>
        <taxon>Clostridia</taxon>
        <taxon>Eubacteriales</taxon>
        <taxon>Clostridiaceae</taxon>
        <taxon>Clostridium</taxon>
    </lineage>
</organism>
<protein>
    <submittedName>
        <fullName evidence="2">Uncharacterized protein</fullName>
    </submittedName>
</protein>
<dbReference type="EMBL" id="JACKWY010000002">
    <property type="protein sequence ID" value="MBB6713755.1"/>
    <property type="molecule type" value="Genomic_DNA"/>
</dbReference>
<evidence type="ECO:0000313" key="2">
    <source>
        <dbReference type="EMBL" id="SDO77696.1"/>
    </source>
</evidence>
<name>A0A1H0MBU5_9CLOT</name>
<sequence>MNNKIALTYENGEFNLTLNESIIKTGTDFDNAVYQFKQIIATTSATSETKSWESIEKSILGYKDNGLEINNDYKTITFGPMKYFYTTGKVFYLSKGEMIGLRGGFDFFHFILTIASNGNIETCVSFIELCKEVVESSGIYRITDSSITILSPRLNYGSAEYNFNSQKINKGASIAQGTFEEFKSYILDIFKK</sequence>
<reference evidence="1 4" key="2">
    <citation type="submission" date="2020-08" db="EMBL/GenBank/DDBJ databases">
        <title>Clostridia isolated from Swiss meat.</title>
        <authorList>
            <person name="Wambui J."/>
            <person name="Stevens M.J.A."/>
            <person name="Stephan R."/>
        </authorList>
    </citation>
    <scope>NUCLEOTIDE SEQUENCE [LARGE SCALE GENOMIC DNA]</scope>
    <source>
        <strain evidence="1 4">CM001</strain>
    </source>
</reference>
<dbReference type="AlphaFoldDB" id="A0A1H0MBU5"/>
<dbReference type="Proteomes" id="UP000198597">
    <property type="component" value="Unassembled WGS sequence"/>
</dbReference>